<evidence type="ECO:0000259" key="7">
    <source>
        <dbReference type="Pfam" id="PF04138"/>
    </source>
</evidence>
<proteinExistence type="inferred from homology"/>
<dbReference type="InterPro" id="IPR051401">
    <property type="entry name" value="GtrA_CellWall_Glycosyl"/>
</dbReference>
<dbReference type="OrthoDB" id="9812049at2"/>
<dbReference type="GO" id="GO:0005886">
    <property type="term" value="C:plasma membrane"/>
    <property type="evidence" value="ECO:0007669"/>
    <property type="project" value="TreeGrafter"/>
</dbReference>
<dbReference type="PANTHER" id="PTHR38459:SF1">
    <property type="entry name" value="PROPHAGE BACTOPRENOL-LINKED GLUCOSE TRANSLOCASE HOMOLOG"/>
    <property type="match status" value="1"/>
</dbReference>
<gene>
    <name evidence="8" type="ORF">SBF1_3900004</name>
</gene>
<evidence type="ECO:0000256" key="5">
    <source>
        <dbReference type="ARBA" id="ARBA00023136"/>
    </source>
</evidence>
<comment type="similarity">
    <text evidence="2">Belongs to the GtrA family.</text>
</comment>
<feature type="domain" description="GtrA/DPMS transmembrane" evidence="7">
    <location>
        <begin position="14"/>
        <end position="127"/>
    </location>
</feature>
<dbReference type="Proteomes" id="UP000238916">
    <property type="component" value="Unassembled WGS sequence"/>
</dbReference>
<sequence>MLANLKNSPLEFIKFCTVGAVNTGIDLAVFAVLSSGGFSLLVAHTLSYTCGGLNSFLLNRTWTFKQNGQTSGQLIKFLLLNLLTLVITYCLMVGVYHYLAWPMFICKLLAVGAGLGLNFVGSRLWVFTFANLLEVE</sequence>
<reference evidence="9" key="1">
    <citation type="submission" date="2018-02" db="EMBL/GenBank/DDBJ databases">
        <authorList>
            <person name="Hausmann B."/>
        </authorList>
    </citation>
    <scope>NUCLEOTIDE SEQUENCE [LARGE SCALE GENOMIC DNA]</scope>
    <source>
        <strain evidence="9">Peat soil MAG SbF1</strain>
    </source>
</reference>
<dbReference type="AlphaFoldDB" id="A0A2U3L6G3"/>
<evidence type="ECO:0000313" key="8">
    <source>
        <dbReference type="EMBL" id="SPF47514.1"/>
    </source>
</evidence>
<feature type="transmembrane region" description="Helical" evidence="6">
    <location>
        <begin position="111"/>
        <end position="133"/>
    </location>
</feature>
<dbReference type="GO" id="GO:0000271">
    <property type="term" value="P:polysaccharide biosynthetic process"/>
    <property type="evidence" value="ECO:0007669"/>
    <property type="project" value="InterPro"/>
</dbReference>
<dbReference type="InterPro" id="IPR007267">
    <property type="entry name" value="GtrA_DPMS_TM"/>
</dbReference>
<dbReference type="EMBL" id="OMOF01000324">
    <property type="protein sequence ID" value="SPF47514.1"/>
    <property type="molecule type" value="Genomic_DNA"/>
</dbReference>
<evidence type="ECO:0000313" key="9">
    <source>
        <dbReference type="Proteomes" id="UP000238916"/>
    </source>
</evidence>
<dbReference type="PANTHER" id="PTHR38459">
    <property type="entry name" value="PROPHAGE BACTOPRENOL-LINKED GLUCOSE TRANSLOCASE HOMOLOG"/>
    <property type="match status" value="1"/>
</dbReference>
<feature type="transmembrane region" description="Helical" evidence="6">
    <location>
        <begin position="78"/>
        <end position="99"/>
    </location>
</feature>
<feature type="transmembrane region" description="Helical" evidence="6">
    <location>
        <begin position="38"/>
        <end position="57"/>
    </location>
</feature>
<comment type="subcellular location">
    <subcellularLocation>
        <location evidence="1">Membrane</location>
        <topology evidence="1">Multi-pass membrane protein</topology>
    </subcellularLocation>
</comment>
<evidence type="ECO:0000256" key="4">
    <source>
        <dbReference type="ARBA" id="ARBA00022989"/>
    </source>
</evidence>
<name>A0A2U3L6G3_9FIRM</name>
<keyword evidence="3 6" id="KW-0812">Transmembrane</keyword>
<evidence type="ECO:0000256" key="3">
    <source>
        <dbReference type="ARBA" id="ARBA00022692"/>
    </source>
</evidence>
<accession>A0A2U3L6G3</accession>
<evidence type="ECO:0000256" key="1">
    <source>
        <dbReference type="ARBA" id="ARBA00004141"/>
    </source>
</evidence>
<organism evidence="8 9">
    <name type="scientific">Candidatus Desulfosporosinus infrequens</name>
    <dbReference type="NCBI Taxonomy" id="2043169"/>
    <lineage>
        <taxon>Bacteria</taxon>
        <taxon>Bacillati</taxon>
        <taxon>Bacillota</taxon>
        <taxon>Clostridia</taxon>
        <taxon>Eubacteriales</taxon>
        <taxon>Desulfitobacteriaceae</taxon>
        <taxon>Desulfosporosinus</taxon>
    </lineage>
</organism>
<evidence type="ECO:0000256" key="2">
    <source>
        <dbReference type="ARBA" id="ARBA00009399"/>
    </source>
</evidence>
<protein>
    <submittedName>
        <fullName evidence="8">Putative membrane protein</fullName>
    </submittedName>
</protein>
<keyword evidence="4 6" id="KW-1133">Transmembrane helix</keyword>
<dbReference type="Pfam" id="PF04138">
    <property type="entry name" value="GtrA_DPMS_TM"/>
    <property type="match status" value="1"/>
</dbReference>
<evidence type="ECO:0000256" key="6">
    <source>
        <dbReference type="SAM" id="Phobius"/>
    </source>
</evidence>
<keyword evidence="5 6" id="KW-0472">Membrane</keyword>